<feature type="transmembrane region" description="Helical" evidence="7">
    <location>
        <begin position="82"/>
        <end position="104"/>
    </location>
</feature>
<dbReference type="GO" id="GO:0012505">
    <property type="term" value="C:endomembrane system"/>
    <property type="evidence" value="ECO:0007669"/>
    <property type="project" value="UniProtKB-SubCell"/>
</dbReference>
<evidence type="ECO:0000259" key="8">
    <source>
        <dbReference type="Pfam" id="PF02366"/>
    </source>
</evidence>
<dbReference type="GO" id="GO:0000030">
    <property type="term" value="F:mannosyltransferase activity"/>
    <property type="evidence" value="ECO:0007669"/>
    <property type="project" value="InterPro"/>
</dbReference>
<dbReference type="OrthoDB" id="3212150at2"/>
<reference evidence="9 10" key="1">
    <citation type="submission" date="2019-09" db="EMBL/GenBank/DDBJ databases">
        <title>Actinomadura physcomitrii sp. nov., a novel actinomycete isolated from moss [Physcomitrium sphaericum (Ludw) Fuernr].</title>
        <authorList>
            <person name="Zhuang X."/>
            <person name="Liu C."/>
        </authorList>
    </citation>
    <scope>NUCLEOTIDE SEQUENCE [LARGE SCALE GENOMIC DNA]</scope>
    <source>
        <strain evidence="9 10">HMC1</strain>
    </source>
</reference>
<feature type="transmembrane region" description="Helical" evidence="7">
    <location>
        <begin position="12"/>
        <end position="30"/>
    </location>
</feature>
<feature type="transmembrane region" description="Helical" evidence="7">
    <location>
        <begin position="162"/>
        <end position="190"/>
    </location>
</feature>
<evidence type="ECO:0000256" key="4">
    <source>
        <dbReference type="ARBA" id="ARBA00022692"/>
    </source>
</evidence>
<proteinExistence type="predicted"/>
<feature type="transmembrane region" description="Helical" evidence="7">
    <location>
        <begin position="475"/>
        <end position="495"/>
    </location>
</feature>
<feature type="transmembrane region" description="Helical" evidence="7">
    <location>
        <begin position="110"/>
        <end position="128"/>
    </location>
</feature>
<keyword evidence="2" id="KW-0328">Glycosyltransferase</keyword>
<feature type="transmembrane region" description="Helical" evidence="7">
    <location>
        <begin position="402"/>
        <end position="420"/>
    </location>
</feature>
<name>A0A6H9Z1A1_9ACTN</name>
<dbReference type="RefSeq" id="WP_151558433.1">
    <property type="nucleotide sequence ID" value="NZ_WBMT01000002.1"/>
</dbReference>
<dbReference type="GO" id="GO:0016020">
    <property type="term" value="C:membrane"/>
    <property type="evidence" value="ECO:0007669"/>
    <property type="project" value="InterPro"/>
</dbReference>
<feature type="transmembrane region" description="Helical" evidence="7">
    <location>
        <begin position="140"/>
        <end position="156"/>
    </location>
</feature>
<evidence type="ECO:0000256" key="5">
    <source>
        <dbReference type="ARBA" id="ARBA00022989"/>
    </source>
</evidence>
<comment type="caution">
    <text evidence="9">The sequence shown here is derived from an EMBL/GenBank/DDBJ whole genome shotgun (WGS) entry which is preliminary data.</text>
</comment>
<feature type="domain" description="ArnT-like N-terminal" evidence="8">
    <location>
        <begin position="82"/>
        <end position="221"/>
    </location>
</feature>
<dbReference type="Pfam" id="PF02366">
    <property type="entry name" value="PMT"/>
    <property type="match status" value="1"/>
</dbReference>
<feature type="transmembrane region" description="Helical" evidence="7">
    <location>
        <begin position="450"/>
        <end position="468"/>
    </location>
</feature>
<dbReference type="EMBL" id="WBMT01000002">
    <property type="protein sequence ID" value="KAB2351565.1"/>
    <property type="molecule type" value="Genomic_DNA"/>
</dbReference>
<gene>
    <name evidence="9" type="ORF">F8566_04875</name>
</gene>
<dbReference type="AlphaFoldDB" id="A0A6H9Z1A1"/>
<keyword evidence="4 7" id="KW-0812">Transmembrane</keyword>
<evidence type="ECO:0000313" key="9">
    <source>
        <dbReference type="EMBL" id="KAB2351565.1"/>
    </source>
</evidence>
<evidence type="ECO:0000256" key="1">
    <source>
        <dbReference type="ARBA" id="ARBA00004127"/>
    </source>
</evidence>
<accession>A0A6H9Z1A1</accession>
<dbReference type="GO" id="GO:0006493">
    <property type="term" value="P:protein O-linked glycosylation"/>
    <property type="evidence" value="ECO:0007669"/>
    <property type="project" value="InterPro"/>
</dbReference>
<comment type="subcellular location">
    <subcellularLocation>
        <location evidence="1">Endomembrane system</location>
        <topology evidence="1">Multi-pass membrane protein</topology>
    </subcellularLocation>
</comment>
<organism evidence="9 10">
    <name type="scientific">Actinomadura rudentiformis</name>
    <dbReference type="NCBI Taxonomy" id="359158"/>
    <lineage>
        <taxon>Bacteria</taxon>
        <taxon>Bacillati</taxon>
        <taxon>Actinomycetota</taxon>
        <taxon>Actinomycetes</taxon>
        <taxon>Streptosporangiales</taxon>
        <taxon>Thermomonosporaceae</taxon>
        <taxon>Actinomadura</taxon>
    </lineage>
</organism>
<protein>
    <submittedName>
        <fullName evidence="9">Phospholipid carrier-dependent glycosyltransferase</fullName>
    </submittedName>
</protein>
<evidence type="ECO:0000256" key="3">
    <source>
        <dbReference type="ARBA" id="ARBA00022679"/>
    </source>
</evidence>
<evidence type="ECO:0000256" key="6">
    <source>
        <dbReference type="ARBA" id="ARBA00023136"/>
    </source>
</evidence>
<evidence type="ECO:0000256" key="7">
    <source>
        <dbReference type="SAM" id="Phobius"/>
    </source>
</evidence>
<sequence>MGVGLLGAARAAGLFVARHVVFLGLLAYAIRLRVMATRGYPGGLWFGDTGKYLDHATHLSPGSWHTSGYSAFLALLRGEHSLTAVAAVQHSLGVATGAMVYLLLRNRGIAAWWATLAAVPALLDARLLQLETMLVSESPWIFFMMLGLTLGAWRFRRARWAYWITVPLAGLAIAAATLIRPPAALIVVLVAARLLYRRRTRWVTIALVAAFAIPVGSYAVWFHEEYGRYGLSNSDGAFLYGRTAAFADCAKIKPPAEERFLCRPKLPEDSVVAPAFSALWGGWGTSSAFVRWNGVERSGAEGNALAKSFAKRAIMEQPGDYLAVVWRDTVRSFRAVDTAYPTPATPVALSFPRTLTPMEGNGAISIARYLDIPQAGADDQPRVVEPHAGRVRDYKADRWTSLPGPALLIILLVAPIGMVVRRQWIAVVPWLTAWSLLVVPAAMADFDPRYVPPAVPFAALALGLAPPWRIAPHRWRAPIAAASAAVLAAALLVTWPGSASAREARQAEADRRQLAASLEGLRTPDGLFRPSTTTDPEWSRKLPFPAKEKLTALYAAYYVTQIRSLGRLPTADPRMVAGLTARTPDVMRATPLDRAIWLATLKQAGGTVEPGVENRIRRELPRGYPKGRELTPDNARHWLLSAQLATALNAKAPTFDQPEFEKWTATKRGRAARGIALETMKILGRPLPAGTWRPDIVPEVRWKSGGALDELEGAASGLTATGLRAPDMLSLVIAARLEAQRACPGMPGLYRWDRDAPVCDLLATHHALRIDAFTAP</sequence>
<evidence type="ECO:0000256" key="2">
    <source>
        <dbReference type="ARBA" id="ARBA00022676"/>
    </source>
</evidence>
<evidence type="ECO:0000313" key="10">
    <source>
        <dbReference type="Proteomes" id="UP000468735"/>
    </source>
</evidence>
<keyword evidence="6 7" id="KW-0472">Membrane</keyword>
<keyword evidence="3 9" id="KW-0808">Transferase</keyword>
<dbReference type="Proteomes" id="UP000468735">
    <property type="component" value="Unassembled WGS sequence"/>
</dbReference>
<feature type="transmembrane region" description="Helical" evidence="7">
    <location>
        <begin position="202"/>
        <end position="221"/>
    </location>
</feature>
<keyword evidence="10" id="KW-1185">Reference proteome</keyword>
<keyword evidence="5 7" id="KW-1133">Transmembrane helix</keyword>
<dbReference type="InterPro" id="IPR003342">
    <property type="entry name" value="ArnT-like_N"/>
</dbReference>